<dbReference type="CDD" id="cd22157">
    <property type="entry name" value="F-box_AtFBW1-like"/>
    <property type="match status" value="1"/>
</dbReference>
<dbReference type="Proteomes" id="UP001497457">
    <property type="component" value="Chromosome 8b"/>
</dbReference>
<evidence type="ECO:0000259" key="1">
    <source>
        <dbReference type="PROSITE" id="PS50181"/>
    </source>
</evidence>
<proteinExistence type="predicted"/>
<dbReference type="Pfam" id="PF00646">
    <property type="entry name" value="F-box"/>
    <property type="match status" value="1"/>
</dbReference>
<dbReference type="AlphaFoldDB" id="A0ABC9G8Z2"/>
<reference evidence="2" key="1">
    <citation type="submission" date="2024-10" db="EMBL/GenBank/DDBJ databases">
        <authorList>
            <person name="Ryan C."/>
        </authorList>
    </citation>
    <scope>NUCLEOTIDE SEQUENCE [LARGE SCALE GENOMIC DNA]</scope>
</reference>
<dbReference type="EMBL" id="OZ075118">
    <property type="protein sequence ID" value="CAL5089312.1"/>
    <property type="molecule type" value="Genomic_DNA"/>
</dbReference>
<dbReference type="InterPro" id="IPR011047">
    <property type="entry name" value="Quinoprotein_ADH-like_sf"/>
</dbReference>
<gene>
    <name evidence="2" type="ORF">URODEC1_LOCUS113292</name>
</gene>
<keyword evidence="3" id="KW-1185">Reference proteome</keyword>
<dbReference type="PANTHER" id="PTHR31111:SF133">
    <property type="entry name" value="OS07G0196600 PROTEIN"/>
    <property type="match status" value="1"/>
</dbReference>
<feature type="domain" description="F-box" evidence="1">
    <location>
        <begin position="14"/>
        <end position="60"/>
    </location>
</feature>
<dbReference type="InterPro" id="IPR001810">
    <property type="entry name" value="F-box_dom"/>
</dbReference>
<accession>A0ABC9G8Z2</accession>
<name>A0ABC9G8Z2_9POAL</name>
<dbReference type="SMART" id="SM00256">
    <property type="entry name" value="FBOX"/>
    <property type="match status" value="1"/>
</dbReference>
<dbReference type="InterPro" id="IPR036047">
    <property type="entry name" value="F-box-like_dom_sf"/>
</dbReference>
<dbReference type="InterPro" id="IPR013187">
    <property type="entry name" value="F-box-assoc_dom_typ3"/>
</dbReference>
<dbReference type="SUPFAM" id="SSF81383">
    <property type="entry name" value="F-box domain"/>
    <property type="match status" value="1"/>
</dbReference>
<evidence type="ECO:0000313" key="2">
    <source>
        <dbReference type="EMBL" id="CAL5089312.1"/>
    </source>
</evidence>
<dbReference type="Gene3D" id="1.20.1280.50">
    <property type="match status" value="1"/>
</dbReference>
<protein>
    <recommendedName>
        <fullName evidence="1">F-box domain-containing protein</fullName>
    </recommendedName>
</protein>
<dbReference type="SUPFAM" id="SSF50998">
    <property type="entry name" value="Quinoprotein alcohol dehydrogenase-like"/>
    <property type="match status" value="1"/>
</dbReference>
<organism evidence="2 3">
    <name type="scientific">Urochloa decumbens</name>
    <dbReference type="NCBI Taxonomy" id="240449"/>
    <lineage>
        <taxon>Eukaryota</taxon>
        <taxon>Viridiplantae</taxon>
        <taxon>Streptophyta</taxon>
        <taxon>Embryophyta</taxon>
        <taxon>Tracheophyta</taxon>
        <taxon>Spermatophyta</taxon>
        <taxon>Magnoliopsida</taxon>
        <taxon>Liliopsida</taxon>
        <taxon>Poales</taxon>
        <taxon>Poaceae</taxon>
        <taxon>PACMAD clade</taxon>
        <taxon>Panicoideae</taxon>
        <taxon>Panicodae</taxon>
        <taxon>Paniceae</taxon>
        <taxon>Melinidinae</taxon>
        <taxon>Urochloa</taxon>
    </lineage>
</organism>
<dbReference type="Pfam" id="PF08268">
    <property type="entry name" value="FBA_3"/>
    <property type="match status" value="1"/>
</dbReference>
<dbReference type="PROSITE" id="PS50181">
    <property type="entry name" value="FBOX"/>
    <property type="match status" value="1"/>
</dbReference>
<sequence length="379" mass="41414">MGSSSSRQAQTMRANDGAVLPQDVVYEILLRVPARPLRRFRAVCKSWRSLLSDDPRFAAAHAARHHRGGPLFAVCVATGTNGEVAEIMLLDTSGRAVKRVNAGPSLRLHQILPHHGLVLLGGTIIGAERHPLRVLDPATGAISILPDDNVSHYCYSFVFGRAAAGSTGGDGEYKVLSLSGQTCKILTIDGGNGRWRAAPGPPVSNIDKFPWGTVVVKGVVYLPVYHGEQWKIAGFDLAAEQWQPAFLQGPSTVSSFISGSRFGFLAELNGHLAAVSYYTDSTIEIWMLMDSVELAMWRKKYRFVISCIRRFYGPYPEVKPLSVLDDGRVALWVCVLHNSTGALWIYDPRTKTCIHVVAIENCLKVGVGMYTGNLLQHST</sequence>
<dbReference type="PANTHER" id="PTHR31111">
    <property type="entry name" value="BNAA05G37150D PROTEIN-RELATED"/>
    <property type="match status" value="1"/>
</dbReference>
<evidence type="ECO:0000313" key="3">
    <source>
        <dbReference type="Proteomes" id="UP001497457"/>
    </source>
</evidence>